<dbReference type="SMART" id="SM00960">
    <property type="entry name" value="Robl_LC7"/>
    <property type="match status" value="1"/>
</dbReference>
<dbReference type="AlphaFoldDB" id="E8T5U8"/>
<dbReference type="GO" id="GO:0060090">
    <property type="term" value="F:molecular adaptor activity"/>
    <property type="evidence" value="ECO:0007669"/>
    <property type="project" value="InterPro"/>
</dbReference>
<dbReference type="RefSeq" id="WP_013538459.1">
    <property type="nucleotide sequence ID" value="NC_014926.1"/>
</dbReference>
<dbReference type="InterPro" id="IPR037587">
    <property type="entry name" value="LAMTOR2-like"/>
</dbReference>
<dbReference type="HOGENOM" id="CLU_2002811_0_0_0"/>
<dbReference type="Proteomes" id="UP000006362">
    <property type="component" value="Chromosome"/>
</dbReference>
<dbReference type="eggNOG" id="COG2018">
    <property type="taxonomic scope" value="Bacteria"/>
</dbReference>
<evidence type="ECO:0000259" key="1">
    <source>
        <dbReference type="SMART" id="SM00960"/>
    </source>
</evidence>
<dbReference type="Pfam" id="PF03259">
    <property type="entry name" value="Robl_LC7"/>
    <property type="match status" value="1"/>
</dbReference>
<evidence type="ECO:0000313" key="3">
    <source>
        <dbReference type="Proteomes" id="UP000006362"/>
    </source>
</evidence>
<evidence type="ECO:0000313" key="2">
    <source>
        <dbReference type="EMBL" id="ADU97674.1"/>
    </source>
</evidence>
<dbReference type="EMBL" id="CP002444">
    <property type="protein sequence ID" value="ADU97674.1"/>
    <property type="molecule type" value="Genomic_DNA"/>
</dbReference>
<proteinExistence type="predicted"/>
<sequence length="124" mass="13072">MAIDIASLTEKGEAVLRDFVTRNRLDGAIVASAEGLEIVSYFTSDLDRDLLAADFASVLAGVEGLLNDSNKGELSEIIVKGENGYLAIVSLGENVVLGVLAPTGQKLGVLIIAMQQLVKKLKSL</sequence>
<name>E8T5U8_THEA1</name>
<dbReference type="GO" id="GO:0032008">
    <property type="term" value="P:positive regulation of TOR signaling"/>
    <property type="evidence" value="ECO:0007669"/>
    <property type="project" value="InterPro"/>
</dbReference>
<accession>E8T5U8</accession>
<gene>
    <name evidence="2" type="ordered locus">Theam_1718</name>
</gene>
<dbReference type="KEGG" id="tam:Theam_1718"/>
<dbReference type="InterPro" id="IPR004942">
    <property type="entry name" value="Roadblock/LAMTOR2_dom"/>
</dbReference>
<dbReference type="STRING" id="648996.Theam_1718"/>
<dbReference type="SUPFAM" id="SSF103196">
    <property type="entry name" value="Roadblock/LC7 domain"/>
    <property type="match status" value="1"/>
</dbReference>
<dbReference type="Gene3D" id="3.30.450.30">
    <property type="entry name" value="Dynein light chain 2a, cytoplasmic"/>
    <property type="match status" value="1"/>
</dbReference>
<keyword evidence="3" id="KW-1185">Reference proteome</keyword>
<protein>
    <submittedName>
        <fullName evidence="2">Roadblock/LC7 family protein</fullName>
    </submittedName>
</protein>
<reference evidence="2" key="1">
    <citation type="submission" date="2011-01" db="EMBL/GenBank/DDBJ databases">
        <title>Complete sequence of chromosome of Thermovibrio ammonificans HB-1.</title>
        <authorList>
            <consortium name="US DOE Joint Genome Institute"/>
            <person name="Lucas S."/>
            <person name="Copeland A."/>
            <person name="Lapidus A."/>
            <person name="Cheng J.-F."/>
            <person name="Goodwin L."/>
            <person name="Pitluck S."/>
            <person name="Davenport K."/>
            <person name="Detter J.C."/>
            <person name="Han C."/>
            <person name="Tapia R."/>
            <person name="Land M."/>
            <person name="Hauser L."/>
            <person name="Kyrpides N."/>
            <person name="Ivanova N."/>
            <person name="Ovchinnikova G."/>
            <person name="Vetriani C."/>
            <person name="Woyke T."/>
        </authorList>
    </citation>
    <scope>NUCLEOTIDE SEQUENCE [LARGE SCALE GENOMIC DNA]</scope>
    <source>
        <strain evidence="2">HB-1</strain>
    </source>
</reference>
<dbReference type="OrthoDB" id="513103at2"/>
<dbReference type="GO" id="GO:0005085">
    <property type="term" value="F:guanyl-nucleotide exchange factor activity"/>
    <property type="evidence" value="ECO:0007669"/>
    <property type="project" value="InterPro"/>
</dbReference>
<feature type="domain" description="Roadblock/LAMTOR2" evidence="1">
    <location>
        <begin position="12"/>
        <end position="101"/>
    </location>
</feature>
<organism evidence="2 3">
    <name type="scientific">Thermovibrio ammonificans (strain DSM 15698 / JCM 12110 / HB-1)</name>
    <dbReference type="NCBI Taxonomy" id="648996"/>
    <lineage>
        <taxon>Bacteria</taxon>
        <taxon>Pseudomonadati</taxon>
        <taxon>Aquificota</taxon>
        <taxon>Aquificia</taxon>
        <taxon>Desulfurobacteriales</taxon>
        <taxon>Desulfurobacteriaceae</taxon>
        <taxon>Thermovibrio</taxon>
    </lineage>
</organism>
<dbReference type="PANTHER" id="PTHR13323">
    <property type="entry name" value="LATE ENDOSOMAL/LYSOSOMAL MP1 INTERACTING PROTEIN"/>
    <property type="match status" value="1"/>
</dbReference>